<name>U2YUL3_9EURY</name>
<protein>
    <submittedName>
        <fullName evidence="2">Uncharacterized protein</fullName>
    </submittedName>
</protein>
<evidence type="ECO:0000313" key="3">
    <source>
        <dbReference type="Proteomes" id="UP000016986"/>
    </source>
</evidence>
<proteinExistence type="predicted"/>
<gene>
    <name evidence="2" type="ORF">MBEHAL_1202</name>
</gene>
<dbReference type="EMBL" id="BATA01000023">
    <property type="protein sequence ID" value="GAD52442.1"/>
    <property type="molecule type" value="Genomic_DNA"/>
</dbReference>
<accession>U2YUL3</accession>
<feature type="region of interest" description="Disordered" evidence="1">
    <location>
        <begin position="1"/>
        <end position="42"/>
    </location>
</feature>
<dbReference type="AlphaFoldDB" id="U2YUL3"/>
<organism evidence="2 3">
    <name type="scientific">Halarchaeum acidiphilum MH1-52-1</name>
    <dbReference type="NCBI Taxonomy" id="1261545"/>
    <lineage>
        <taxon>Archaea</taxon>
        <taxon>Methanobacteriati</taxon>
        <taxon>Methanobacteriota</taxon>
        <taxon>Stenosarchaea group</taxon>
        <taxon>Halobacteria</taxon>
        <taxon>Halobacteriales</taxon>
        <taxon>Halobacteriaceae</taxon>
    </lineage>
</organism>
<evidence type="ECO:0000256" key="1">
    <source>
        <dbReference type="SAM" id="MobiDB-lite"/>
    </source>
</evidence>
<reference evidence="2 3" key="1">
    <citation type="submission" date="2013-09" db="EMBL/GenBank/DDBJ databases">
        <title>Whole genome sequencing of Halarchaeum acidiphilum strain MH1-52-1.</title>
        <authorList>
            <person name="Shimane Y."/>
            <person name="Minegishi H."/>
            <person name="Nishi S."/>
            <person name="Echigo A."/>
            <person name="Shuto A."/>
            <person name="Konishi M."/>
            <person name="Ito T."/>
            <person name="Ohkuma M."/>
            <person name="Ohta Y."/>
            <person name="Nagano Y."/>
            <person name="Tsubouchi T."/>
            <person name="Mori K."/>
            <person name="Usui K."/>
            <person name="Kamekura M."/>
            <person name="Usami R."/>
            <person name="Takaki Y."/>
            <person name="Hatada Y."/>
        </authorList>
    </citation>
    <scope>NUCLEOTIDE SEQUENCE [LARGE SCALE GENOMIC DNA]</scope>
    <source>
        <strain evidence="2 3">JCM 16109</strain>
    </source>
</reference>
<keyword evidence="3" id="KW-1185">Reference proteome</keyword>
<sequence>MRTHAPAFAGIDSDDVSKATAASTGKRKRALDTRTDRSIHRR</sequence>
<dbReference type="Proteomes" id="UP000016986">
    <property type="component" value="Unassembled WGS sequence"/>
</dbReference>
<evidence type="ECO:0000313" key="2">
    <source>
        <dbReference type="EMBL" id="GAD52442.1"/>
    </source>
</evidence>
<comment type="caution">
    <text evidence="2">The sequence shown here is derived from an EMBL/GenBank/DDBJ whole genome shotgun (WGS) entry which is preliminary data.</text>
</comment>
<feature type="compositionally biased region" description="Basic and acidic residues" evidence="1">
    <location>
        <begin position="30"/>
        <end position="42"/>
    </location>
</feature>